<dbReference type="AlphaFoldDB" id="A0A9W9FA88"/>
<dbReference type="OrthoDB" id="3068835at2759"/>
<comment type="caution">
    <text evidence="2">The sequence shown here is derived from an EMBL/GenBank/DDBJ whole genome shotgun (WGS) entry which is preliminary data.</text>
</comment>
<keyword evidence="3" id="KW-1185">Reference proteome</keyword>
<evidence type="ECO:0000313" key="3">
    <source>
        <dbReference type="Proteomes" id="UP001141434"/>
    </source>
</evidence>
<evidence type="ECO:0000256" key="1">
    <source>
        <dbReference type="SAM" id="MobiDB-lite"/>
    </source>
</evidence>
<dbReference type="PANTHER" id="PTHR38887">
    <property type="entry name" value="CHROMOSOME 21, WHOLE GENOME SHOTGUN SEQUENCE"/>
    <property type="match status" value="1"/>
</dbReference>
<reference evidence="2" key="2">
    <citation type="journal article" date="2023" name="IMA Fungus">
        <title>Comparative genomic study of the Penicillium genus elucidates a diverse pangenome and 15 lateral gene transfer events.</title>
        <authorList>
            <person name="Petersen C."/>
            <person name="Sorensen T."/>
            <person name="Nielsen M.R."/>
            <person name="Sondergaard T.E."/>
            <person name="Sorensen J.L."/>
            <person name="Fitzpatrick D.A."/>
            <person name="Frisvad J.C."/>
            <person name="Nielsen K.L."/>
        </authorList>
    </citation>
    <scope>NUCLEOTIDE SEQUENCE</scope>
    <source>
        <strain evidence="2">IBT 34128</strain>
    </source>
</reference>
<gene>
    <name evidence="2" type="ORF">NUU61_005815</name>
</gene>
<dbReference type="GeneID" id="81395565"/>
<dbReference type="Proteomes" id="UP001141434">
    <property type="component" value="Unassembled WGS sequence"/>
</dbReference>
<name>A0A9W9FA88_9EURO</name>
<reference evidence="2" key="1">
    <citation type="submission" date="2022-11" db="EMBL/GenBank/DDBJ databases">
        <authorList>
            <person name="Petersen C."/>
        </authorList>
    </citation>
    <scope>NUCLEOTIDE SEQUENCE</scope>
    <source>
        <strain evidence="2">IBT 34128</strain>
    </source>
</reference>
<protein>
    <submittedName>
        <fullName evidence="2">Uncharacterized protein</fullName>
    </submittedName>
</protein>
<dbReference type="InterPro" id="IPR053221">
    <property type="entry name" value="Burnettramic_acid_biosynth"/>
</dbReference>
<dbReference type="PANTHER" id="PTHR38887:SF1">
    <property type="entry name" value="RAS MODIFICATION PROTEIN ERF4"/>
    <property type="match status" value="1"/>
</dbReference>
<sequence>MFSNSAVVPKDMENLRDTVDLQDMAHRNGDTPSNNMARHSRSTLRNNTIHMFRRHRMGNNKMATSKIHYLSSPITSQANPNPAVFLVSTETKAGHQRFSDENMSPFVRVRIPEMERHYGITHHEWLIFLDEFNEAWMANPALQAANKAGNVAGMAPSMIAQIVDAGVNVAAGIGSSVTTKARTKKYLENANKDLFNPKGLKCSSLQDGEDARYKQAFEYTQMNAPMVQGRNNPTMQRMRSLGNRVMTISFDNVEAPTKPEGWMKKWGAHEAQKAEEKQNQKDSRQERRAGR</sequence>
<feature type="region of interest" description="Disordered" evidence="1">
    <location>
        <begin position="256"/>
        <end position="291"/>
    </location>
</feature>
<evidence type="ECO:0000313" key="2">
    <source>
        <dbReference type="EMBL" id="KAJ5096459.1"/>
    </source>
</evidence>
<dbReference type="EMBL" id="JAPMSZ010000007">
    <property type="protein sequence ID" value="KAJ5096459.1"/>
    <property type="molecule type" value="Genomic_DNA"/>
</dbReference>
<accession>A0A9W9FA88</accession>
<proteinExistence type="predicted"/>
<dbReference type="RefSeq" id="XP_056512010.1">
    <property type="nucleotide sequence ID" value="XM_056656397.1"/>
</dbReference>
<organism evidence="2 3">
    <name type="scientific">Penicillium alfredii</name>
    <dbReference type="NCBI Taxonomy" id="1506179"/>
    <lineage>
        <taxon>Eukaryota</taxon>
        <taxon>Fungi</taxon>
        <taxon>Dikarya</taxon>
        <taxon>Ascomycota</taxon>
        <taxon>Pezizomycotina</taxon>
        <taxon>Eurotiomycetes</taxon>
        <taxon>Eurotiomycetidae</taxon>
        <taxon>Eurotiales</taxon>
        <taxon>Aspergillaceae</taxon>
        <taxon>Penicillium</taxon>
    </lineage>
</organism>
<feature type="compositionally biased region" description="Basic and acidic residues" evidence="1">
    <location>
        <begin position="261"/>
        <end position="291"/>
    </location>
</feature>